<dbReference type="Proteomes" id="UP000195043">
    <property type="component" value="Unassembled WGS sequence"/>
</dbReference>
<dbReference type="STRING" id="1834191.A5886_000741"/>
<dbReference type="InterPro" id="IPR036779">
    <property type="entry name" value="LysM_dom_sf"/>
</dbReference>
<comment type="caution">
    <text evidence="3">The sequence shown here is derived from an EMBL/GenBank/DDBJ whole genome shotgun (WGS) entry which is preliminary data.</text>
</comment>
<feature type="region of interest" description="Disordered" evidence="1">
    <location>
        <begin position="108"/>
        <end position="139"/>
    </location>
</feature>
<dbReference type="Pfam" id="PF01476">
    <property type="entry name" value="LysM"/>
    <property type="match status" value="1"/>
</dbReference>
<evidence type="ECO:0000313" key="3">
    <source>
        <dbReference type="EMBL" id="OTN75666.1"/>
    </source>
</evidence>
<dbReference type="CDD" id="cd00118">
    <property type="entry name" value="LysM"/>
    <property type="match status" value="1"/>
</dbReference>
<reference evidence="3 4" key="1">
    <citation type="submission" date="2017-05" db="EMBL/GenBank/DDBJ databases">
        <title>The Genome Sequence of Enterococcus sp. 8G7_MSG3316.</title>
        <authorList>
            <consortium name="The Broad Institute Genomics Platform"/>
            <consortium name="The Broad Institute Genomic Center for Infectious Diseases"/>
            <person name="Earl A."/>
            <person name="Manson A."/>
            <person name="Schwartman J."/>
            <person name="Gilmore M."/>
            <person name="Abouelleil A."/>
            <person name="Cao P."/>
            <person name="Chapman S."/>
            <person name="Cusick C."/>
            <person name="Shea T."/>
            <person name="Young S."/>
            <person name="Neafsey D."/>
            <person name="Nusbaum C."/>
            <person name="Birren B."/>
        </authorList>
    </citation>
    <scope>NUCLEOTIDE SEQUENCE [LARGE SCALE GENOMIC DNA]</scope>
    <source>
        <strain evidence="3 4">8G7_MSG3316</strain>
    </source>
</reference>
<dbReference type="PROSITE" id="PS51782">
    <property type="entry name" value="LYSM"/>
    <property type="match status" value="1"/>
</dbReference>
<protein>
    <recommendedName>
        <fullName evidence="2">LysM domain-containing protein</fullName>
    </recommendedName>
</protein>
<evidence type="ECO:0000256" key="1">
    <source>
        <dbReference type="SAM" id="MobiDB-lite"/>
    </source>
</evidence>
<dbReference type="InterPro" id="IPR018392">
    <property type="entry name" value="LysM"/>
</dbReference>
<organism evidence="3 4">
    <name type="scientific">Candidatus Enterococcus testudinis</name>
    <dbReference type="NCBI Taxonomy" id="1834191"/>
    <lineage>
        <taxon>Bacteria</taxon>
        <taxon>Bacillati</taxon>
        <taxon>Bacillota</taxon>
        <taxon>Bacilli</taxon>
        <taxon>Lactobacillales</taxon>
        <taxon>Enterococcaceae</taxon>
        <taxon>Enterococcus</taxon>
    </lineage>
</organism>
<name>A0A242A3Q7_9ENTE</name>
<accession>A0A242A3Q7</accession>
<evidence type="ECO:0000259" key="2">
    <source>
        <dbReference type="PROSITE" id="PS51782"/>
    </source>
</evidence>
<evidence type="ECO:0000313" key="4">
    <source>
        <dbReference type="Proteomes" id="UP000195043"/>
    </source>
</evidence>
<feature type="domain" description="LysM" evidence="2">
    <location>
        <begin position="55"/>
        <end position="99"/>
    </location>
</feature>
<dbReference type="Gene3D" id="3.10.350.10">
    <property type="entry name" value="LysM domain"/>
    <property type="match status" value="1"/>
</dbReference>
<dbReference type="AlphaFoldDB" id="A0A242A3Q7"/>
<feature type="compositionally biased region" description="Polar residues" evidence="1">
    <location>
        <begin position="114"/>
        <end position="132"/>
    </location>
</feature>
<dbReference type="SUPFAM" id="SSF54106">
    <property type="entry name" value="LysM domain"/>
    <property type="match status" value="1"/>
</dbReference>
<proteinExistence type="predicted"/>
<keyword evidence="4" id="KW-1185">Reference proteome</keyword>
<gene>
    <name evidence="3" type="ORF">A5886_000741</name>
</gene>
<dbReference type="EMBL" id="NGKU01000001">
    <property type="protein sequence ID" value="OTN75666.1"/>
    <property type="molecule type" value="Genomic_DNA"/>
</dbReference>
<sequence>MRIHKTIMYTPVLFVGLSCWVLRPMPVHADGQVEGVIQSWVPRELSAIQKQLPTDFYTIHWGDTLDLICTAAKIPMDIVIHWNQIVNQDLILAGEILVLTDPATIDPDNRERYASSNGPAESTTLAPKSSAINRFEKRQ</sequence>
<dbReference type="OrthoDB" id="9798935at2"/>
<dbReference type="RefSeq" id="WP_086273698.1">
    <property type="nucleotide sequence ID" value="NZ_NGKU01000001.1"/>
</dbReference>
<dbReference type="PROSITE" id="PS51257">
    <property type="entry name" value="PROKAR_LIPOPROTEIN"/>
    <property type="match status" value="1"/>
</dbReference>